<dbReference type="Proteomes" id="UP000284842">
    <property type="component" value="Unassembled WGS sequence"/>
</dbReference>
<dbReference type="OrthoDB" id="3122201at2759"/>
<evidence type="ECO:0000313" key="3">
    <source>
        <dbReference type="Proteomes" id="UP000284842"/>
    </source>
</evidence>
<evidence type="ECO:0008006" key="4">
    <source>
        <dbReference type="Google" id="ProtNLM"/>
    </source>
</evidence>
<protein>
    <recommendedName>
        <fullName evidence="4">Ubiquitin 3 binding protein But2 C-terminal domain-containing protein</fullName>
    </recommendedName>
</protein>
<dbReference type="InParanoid" id="A0A409WND9"/>
<dbReference type="AlphaFoldDB" id="A0A409WND9"/>
<sequence length="179" mass="18933">MPLLNVLSLLTLCLAPISSLGAVVTLYSVVVPEPTPPPTIPLASIHLDVNDHFSAINPSPGSDVTTYAVEEVMSNGYYVDLVATSTYTMLATPTTVTFTRVEGAATAEVIKKNIAPAPTELPNGVIMFLSPDGTLECTYDSVNKVGDCVQEFELPFPTTTITVTNEYTGPLVPIATVTN</sequence>
<keyword evidence="3" id="KW-1185">Reference proteome</keyword>
<gene>
    <name evidence="2" type="ORF">CVT24_003849</name>
</gene>
<organism evidence="2 3">
    <name type="scientific">Panaeolus cyanescens</name>
    <dbReference type="NCBI Taxonomy" id="181874"/>
    <lineage>
        <taxon>Eukaryota</taxon>
        <taxon>Fungi</taxon>
        <taxon>Dikarya</taxon>
        <taxon>Basidiomycota</taxon>
        <taxon>Agaricomycotina</taxon>
        <taxon>Agaricomycetes</taxon>
        <taxon>Agaricomycetidae</taxon>
        <taxon>Agaricales</taxon>
        <taxon>Agaricineae</taxon>
        <taxon>Galeropsidaceae</taxon>
        <taxon>Panaeolus</taxon>
    </lineage>
</organism>
<evidence type="ECO:0000256" key="1">
    <source>
        <dbReference type="SAM" id="SignalP"/>
    </source>
</evidence>
<name>A0A409WND9_9AGAR</name>
<keyword evidence="1" id="KW-0732">Signal</keyword>
<proteinExistence type="predicted"/>
<accession>A0A409WND9</accession>
<feature type="chain" id="PRO_5018964899" description="Ubiquitin 3 binding protein But2 C-terminal domain-containing protein" evidence="1">
    <location>
        <begin position="22"/>
        <end position="179"/>
    </location>
</feature>
<comment type="caution">
    <text evidence="2">The sequence shown here is derived from an EMBL/GenBank/DDBJ whole genome shotgun (WGS) entry which is preliminary data.</text>
</comment>
<evidence type="ECO:0000313" key="2">
    <source>
        <dbReference type="EMBL" id="PPQ80014.1"/>
    </source>
</evidence>
<feature type="signal peptide" evidence="1">
    <location>
        <begin position="1"/>
        <end position="21"/>
    </location>
</feature>
<dbReference type="EMBL" id="NHTK01005388">
    <property type="protein sequence ID" value="PPQ80014.1"/>
    <property type="molecule type" value="Genomic_DNA"/>
</dbReference>
<reference evidence="2 3" key="1">
    <citation type="journal article" date="2018" name="Evol. Lett.">
        <title>Horizontal gene cluster transfer increased hallucinogenic mushroom diversity.</title>
        <authorList>
            <person name="Reynolds H.T."/>
            <person name="Vijayakumar V."/>
            <person name="Gluck-Thaler E."/>
            <person name="Korotkin H.B."/>
            <person name="Matheny P.B."/>
            <person name="Slot J.C."/>
        </authorList>
    </citation>
    <scope>NUCLEOTIDE SEQUENCE [LARGE SCALE GENOMIC DNA]</scope>
    <source>
        <strain evidence="2 3">2629</strain>
    </source>
</reference>